<dbReference type="RefSeq" id="WP_100204548.1">
    <property type="nucleotide sequence ID" value="NZ_PGGW01000068.1"/>
</dbReference>
<evidence type="ECO:0000313" key="2">
    <source>
        <dbReference type="EMBL" id="PJE94767.1"/>
    </source>
</evidence>
<name>A0A2M8LS52_9ACTN</name>
<feature type="transmembrane region" description="Helical" evidence="1">
    <location>
        <begin position="37"/>
        <end position="60"/>
    </location>
</feature>
<dbReference type="Proteomes" id="UP000230407">
    <property type="component" value="Unassembled WGS sequence"/>
</dbReference>
<accession>A0A2M8LS52</accession>
<evidence type="ECO:0000313" key="3">
    <source>
        <dbReference type="Proteomes" id="UP000230407"/>
    </source>
</evidence>
<protein>
    <submittedName>
        <fullName evidence="2">Uncharacterized protein</fullName>
    </submittedName>
</protein>
<gene>
    <name evidence="2" type="ORF">CUT44_26795</name>
</gene>
<keyword evidence="1" id="KW-0472">Membrane</keyword>
<keyword evidence="1" id="KW-1133">Transmembrane helix</keyword>
<reference evidence="2 3" key="1">
    <citation type="submission" date="2017-11" db="EMBL/GenBank/DDBJ databases">
        <title>Streptomyces carmine sp. nov., a novel actinomycete isolated from Sophora alopecuroides in Xinjiang, China.</title>
        <authorList>
            <person name="Wang Y."/>
            <person name="Luo X."/>
            <person name="Wan C."/>
            <person name="Zhang L."/>
        </authorList>
    </citation>
    <scope>NUCLEOTIDE SEQUENCE [LARGE SCALE GENOMIC DNA]</scope>
    <source>
        <strain evidence="2 3">TRM SA0054</strain>
    </source>
</reference>
<dbReference type="AlphaFoldDB" id="A0A2M8LS52"/>
<keyword evidence="3" id="KW-1185">Reference proteome</keyword>
<sequence>MRRHAFEPARLLLGLALLVIAPVYVLAATGRWDVPLPVLLPLVPAALLLAGITRAGAYFARCAARTRRGRTGGGHAP</sequence>
<comment type="caution">
    <text evidence="2">The sequence shown here is derived from an EMBL/GenBank/DDBJ whole genome shotgun (WGS) entry which is preliminary data.</text>
</comment>
<evidence type="ECO:0000256" key="1">
    <source>
        <dbReference type="SAM" id="Phobius"/>
    </source>
</evidence>
<organism evidence="2 3">
    <name type="scientific">Streptomyces carminius</name>
    <dbReference type="NCBI Taxonomy" id="2665496"/>
    <lineage>
        <taxon>Bacteria</taxon>
        <taxon>Bacillati</taxon>
        <taxon>Actinomycetota</taxon>
        <taxon>Actinomycetes</taxon>
        <taxon>Kitasatosporales</taxon>
        <taxon>Streptomycetaceae</taxon>
        <taxon>Streptomyces</taxon>
    </lineage>
</organism>
<proteinExistence type="predicted"/>
<keyword evidence="1" id="KW-0812">Transmembrane</keyword>
<dbReference type="EMBL" id="PGGW01000068">
    <property type="protein sequence ID" value="PJE94767.1"/>
    <property type="molecule type" value="Genomic_DNA"/>
</dbReference>